<dbReference type="RefSeq" id="WP_206292504.1">
    <property type="nucleotide sequence ID" value="NZ_CP063458.1"/>
</dbReference>
<dbReference type="InterPro" id="IPR006311">
    <property type="entry name" value="TAT_signal"/>
</dbReference>
<dbReference type="KEGG" id="hbs:IPV69_25245"/>
<dbReference type="Pfam" id="PF07394">
    <property type="entry name" value="DUF1501"/>
    <property type="match status" value="1"/>
</dbReference>
<dbReference type="SUPFAM" id="SSF53649">
    <property type="entry name" value="Alkaline phosphatase-like"/>
    <property type="match status" value="1"/>
</dbReference>
<sequence>MLNWTRRQWLANTGAGFGLFALRGMMGADAARAAENGVPLASAASISGANVPHYAAKAKAVIFLFMYGGPSHIDLFDPKPTLEKYAGKPIPTFRPEDAFMAGKTKNAAMPSPYAFKKYGSAGIDISEKYPEVAKLADELAVIRSMHCESNNHGPALFQMQSGSRFAGRPAMGSWVTYGLGTENANLPSFVVLMDHQGAPVNGAMNWSNGFMPANYQGVPFRSGATPIAYLNPPAGVSDQQQRARLDLLSKWNEKHLAENPGESALAARIASYELAYHMQSHAAEAVDLSKESAATQSLYGIDNKVSQHFGRNCLLARRLVERGVRYVQLYSGGNEGPKAWDAHDDLKKNHDLHCAETDVPIAGLLRDLKSRGMLDSTLVIWGGEFGRTPTAEAGKGRDHHARAFSVWLAGGGVKGGVVHGVTDDFGYNVVENGVSVPDLHATALHLLGLDHKRLTYPFMGRNFRLTDVSGDVVKQVLA</sequence>
<evidence type="ECO:0000313" key="1">
    <source>
        <dbReference type="EMBL" id="QOV89463.1"/>
    </source>
</evidence>
<dbReference type="InterPro" id="IPR010869">
    <property type="entry name" value="DUF1501"/>
</dbReference>
<evidence type="ECO:0000313" key="2">
    <source>
        <dbReference type="Proteomes" id="UP000593765"/>
    </source>
</evidence>
<dbReference type="Gene3D" id="3.40.720.10">
    <property type="entry name" value="Alkaline Phosphatase, subunit A"/>
    <property type="match status" value="1"/>
</dbReference>
<keyword evidence="2" id="KW-1185">Reference proteome</keyword>
<proteinExistence type="predicted"/>
<dbReference type="Proteomes" id="UP000593765">
    <property type="component" value="Chromosome"/>
</dbReference>
<protein>
    <submittedName>
        <fullName evidence="1">DUF1501 domain-containing protein</fullName>
    </submittedName>
</protein>
<organism evidence="1 2">
    <name type="scientific">Humisphaera borealis</name>
    <dbReference type="NCBI Taxonomy" id="2807512"/>
    <lineage>
        <taxon>Bacteria</taxon>
        <taxon>Pseudomonadati</taxon>
        <taxon>Planctomycetota</taxon>
        <taxon>Phycisphaerae</taxon>
        <taxon>Tepidisphaerales</taxon>
        <taxon>Tepidisphaeraceae</taxon>
        <taxon>Humisphaera</taxon>
    </lineage>
</organism>
<dbReference type="PANTHER" id="PTHR43737:SF1">
    <property type="entry name" value="DUF1501 DOMAIN-CONTAINING PROTEIN"/>
    <property type="match status" value="1"/>
</dbReference>
<name>A0A7M2WVL3_9BACT</name>
<dbReference type="PANTHER" id="PTHR43737">
    <property type="entry name" value="BLL7424 PROTEIN"/>
    <property type="match status" value="1"/>
</dbReference>
<dbReference type="InterPro" id="IPR017850">
    <property type="entry name" value="Alkaline_phosphatase_core_sf"/>
</dbReference>
<dbReference type="EMBL" id="CP063458">
    <property type="protein sequence ID" value="QOV89463.1"/>
    <property type="molecule type" value="Genomic_DNA"/>
</dbReference>
<gene>
    <name evidence="1" type="ORF">IPV69_25245</name>
</gene>
<accession>A0A7M2WVL3</accession>
<reference evidence="1 2" key="1">
    <citation type="submission" date="2020-10" db="EMBL/GenBank/DDBJ databases">
        <title>Wide distribution of Phycisphaera-like planctomycetes from WD2101 soil group in peatlands and genome analysis of the first cultivated representative.</title>
        <authorList>
            <person name="Dedysh S.N."/>
            <person name="Beletsky A.V."/>
            <person name="Ivanova A."/>
            <person name="Kulichevskaya I.S."/>
            <person name="Suzina N.E."/>
            <person name="Philippov D.A."/>
            <person name="Rakitin A.L."/>
            <person name="Mardanov A.V."/>
            <person name="Ravin N.V."/>
        </authorList>
    </citation>
    <scope>NUCLEOTIDE SEQUENCE [LARGE SCALE GENOMIC DNA]</scope>
    <source>
        <strain evidence="1 2">M1803</strain>
    </source>
</reference>
<dbReference type="PROSITE" id="PS51318">
    <property type="entry name" value="TAT"/>
    <property type="match status" value="1"/>
</dbReference>
<dbReference type="AlphaFoldDB" id="A0A7M2WVL3"/>